<evidence type="ECO:0000259" key="3">
    <source>
        <dbReference type="SMART" id="SM00906"/>
    </source>
</evidence>
<dbReference type="CDD" id="cd12148">
    <property type="entry name" value="fungal_TF_MHR"/>
    <property type="match status" value="1"/>
</dbReference>
<feature type="region of interest" description="Disordered" evidence="2">
    <location>
        <begin position="583"/>
        <end position="603"/>
    </location>
</feature>
<dbReference type="PANTHER" id="PTHR46910">
    <property type="entry name" value="TRANSCRIPTION FACTOR PDR1"/>
    <property type="match status" value="1"/>
</dbReference>
<name>A0A9P5AL65_9HYPO</name>
<protein>
    <submittedName>
        <fullName evidence="4">Fungal specific transcription factor domain protein</fullName>
    </submittedName>
</protein>
<dbReference type="InterPro" id="IPR007219">
    <property type="entry name" value="XnlR_reg_dom"/>
</dbReference>
<organism evidence="4 5">
    <name type="scientific">Fusarium beomiforme</name>
    <dbReference type="NCBI Taxonomy" id="44412"/>
    <lineage>
        <taxon>Eukaryota</taxon>
        <taxon>Fungi</taxon>
        <taxon>Dikarya</taxon>
        <taxon>Ascomycota</taxon>
        <taxon>Pezizomycotina</taxon>
        <taxon>Sordariomycetes</taxon>
        <taxon>Hypocreomycetidae</taxon>
        <taxon>Hypocreales</taxon>
        <taxon>Nectriaceae</taxon>
        <taxon>Fusarium</taxon>
        <taxon>Fusarium burgessii species complex</taxon>
    </lineage>
</organism>
<dbReference type="Proteomes" id="UP000730481">
    <property type="component" value="Unassembled WGS sequence"/>
</dbReference>
<feature type="region of interest" description="Disordered" evidence="2">
    <location>
        <begin position="20"/>
        <end position="56"/>
    </location>
</feature>
<dbReference type="AlphaFoldDB" id="A0A9P5AL65"/>
<sequence>MLQKKFRCSKELPKCSACKPWPSACTYSRDKPATKPDTSKQQEVPGSSSSARRDDGVWIHDRLENVEKRMQVLTNCVGQLVERLNAQTSTSRQQAADKADDTQTPVETRESTPKLALGKSNTFTFLEDKSINTATVGSSSLHQLAANELQYLSNSLTTAVEDRTQPTNDFYVPSRSEGYQMIGRFLGNASLGDAFFLTPSEELLIQIVFGPDTVSRKAWVVYVNYMILTMLADHEGTKAQMYRGNMKLALNDSSIFLEPHEVNLQALTVLAIHGEDYASPNMSWMLVGHACRQVEALGLYASSKTDLETYNRRLSLFWLLFAVDKSCALAFGRPCFLASEAYSHIPLPDLGYLTRIQPHIHSTDTNKMAGRSMFGAYLFLASLELAKVIGNVLESQKRGHGTATEELRERLEAWHIQTYKVLKDILEGERPLSSQNQIREMELGISTIKFEYLHTLMALLMSHPPSKSIRLGAAREAIAILPSMVSNWTSVYNGMIWHLLYFPFTAYFVIFENLVQNHAQLSAVTTQQDFDLLFTTASYYTSMRDQMQILAPLCVRLENIATVFLRLAQMHVGYPNSLHTGGPLVQQSARASSSQNKSALNKGSAMSMQEAQVELRDEMGIDLEQYLQWNPTDVFSSQDSRQEDIPARTLDQELPHIDSGDQLNKEPRGTKRPFDVMFDWFAWDVYYGENKEWPKQGSDVYSLVPEAML</sequence>
<evidence type="ECO:0000256" key="2">
    <source>
        <dbReference type="SAM" id="MobiDB-lite"/>
    </source>
</evidence>
<feature type="region of interest" description="Disordered" evidence="2">
    <location>
        <begin position="87"/>
        <end position="112"/>
    </location>
</feature>
<dbReference type="InterPro" id="IPR050987">
    <property type="entry name" value="AtrR-like"/>
</dbReference>
<reference evidence="4" key="2">
    <citation type="submission" date="2020-02" db="EMBL/GenBank/DDBJ databases">
        <title>Identification and distribution of gene clusters putatively required for synthesis of sphingolipid metabolism inhibitors in phylogenetically diverse species of the filamentous fungus Fusarium.</title>
        <authorList>
            <person name="Kim H.-S."/>
            <person name="Busman M."/>
            <person name="Brown D.W."/>
            <person name="Divon H."/>
            <person name="Uhlig S."/>
            <person name="Proctor R.H."/>
        </authorList>
    </citation>
    <scope>NUCLEOTIDE SEQUENCE</scope>
    <source>
        <strain evidence="4">NRRL 25174</strain>
    </source>
</reference>
<evidence type="ECO:0000256" key="1">
    <source>
        <dbReference type="ARBA" id="ARBA00023242"/>
    </source>
</evidence>
<accession>A0A9P5AL65</accession>
<evidence type="ECO:0000313" key="4">
    <source>
        <dbReference type="EMBL" id="KAF4340791.1"/>
    </source>
</evidence>
<feature type="compositionally biased region" description="Polar residues" evidence="2">
    <location>
        <begin position="585"/>
        <end position="603"/>
    </location>
</feature>
<feature type="domain" description="Xylanolytic transcriptional activator regulatory" evidence="3">
    <location>
        <begin position="283"/>
        <end position="354"/>
    </location>
</feature>
<dbReference type="EMBL" id="PVQB02000222">
    <property type="protein sequence ID" value="KAF4340791.1"/>
    <property type="molecule type" value="Genomic_DNA"/>
</dbReference>
<dbReference type="GO" id="GO:0006351">
    <property type="term" value="P:DNA-templated transcription"/>
    <property type="evidence" value="ECO:0007669"/>
    <property type="project" value="InterPro"/>
</dbReference>
<dbReference type="SMART" id="SM00906">
    <property type="entry name" value="Fungal_trans"/>
    <property type="match status" value="1"/>
</dbReference>
<feature type="compositionally biased region" description="Basic and acidic residues" evidence="2">
    <location>
        <begin position="28"/>
        <end position="40"/>
    </location>
</feature>
<dbReference type="GO" id="GO:0003677">
    <property type="term" value="F:DNA binding"/>
    <property type="evidence" value="ECO:0007669"/>
    <property type="project" value="InterPro"/>
</dbReference>
<keyword evidence="1" id="KW-0539">Nucleus</keyword>
<evidence type="ECO:0000313" key="5">
    <source>
        <dbReference type="Proteomes" id="UP000730481"/>
    </source>
</evidence>
<dbReference type="GO" id="GO:0003700">
    <property type="term" value="F:DNA-binding transcription factor activity"/>
    <property type="evidence" value="ECO:0007669"/>
    <property type="project" value="InterPro"/>
</dbReference>
<feature type="compositionally biased region" description="Polar residues" evidence="2">
    <location>
        <begin position="41"/>
        <end position="50"/>
    </location>
</feature>
<keyword evidence="5" id="KW-1185">Reference proteome</keyword>
<comment type="caution">
    <text evidence="4">The sequence shown here is derived from an EMBL/GenBank/DDBJ whole genome shotgun (WGS) entry which is preliminary data.</text>
</comment>
<dbReference type="OrthoDB" id="103819at2759"/>
<proteinExistence type="predicted"/>
<dbReference type="PANTHER" id="PTHR46910:SF5">
    <property type="entry name" value="ZN(II)2CYS6 TRANSCRIPTION FACTOR (EUROFUNG)"/>
    <property type="match status" value="1"/>
</dbReference>
<reference evidence="4" key="1">
    <citation type="journal article" date="2017" name="Mycologia">
        <title>Fusarium algeriense, sp. nov., a novel toxigenic crown rot pathogen of durum wheat from Algeria is nested in the Fusarium burgessii species complex.</title>
        <authorList>
            <person name="Laraba I."/>
            <person name="Keddad A."/>
            <person name="Boureghda H."/>
            <person name="Abdallah N."/>
            <person name="Vaughan M.M."/>
            <person name="Proctor R.H."/>
            <person name="Busman M."/>
            <person name="O'Donnell K."/>
        </authorList>
    </citation>
    <scope>NUCLEOTIDE SEQUENCE</scope>
    <source>
        <strain evidence="4">NRRL 25174</strain>
    </source>
</reference>
<feature type="region of interest" description="Disordered" evidence="2">
    <location>
        <begin position="648"/>
        <end position="669"/>
    </location>
</feature>
<dbReference type="GO" id="GO:0008270">
    <property type="term" value="F:zinc ion binding"/>
    <property type="evidence" value="ECO:0007669"/>
    <property type="project" value="InterPro"/>
</dbReference>
<dbReference type="Pfam" id="PF04082">
    <property type="entry name" value="Fungal_trans"/>
    <property type="match status" value="1"/>
</dbReference>
<feature type="compositionally biased region" description="Basic and acidic residues" evidence="2">
    <location>
        <begin position="95"/>
        <end position="112"/>
    </location>
</feature>
<gene>
    <name evidence="4" type="ORF">FBEOM_5242</name>
</gene>